<dbReference type="PROSITE" id="PS50853">
    <property type="entry name" value="FN3"/>
    <property type="match status" value="1"/>
</dbReference>
<comment type="caution">
    <text evidence="4">The sequence shown here is derived from an EMBL/GenBank/DDBJ whole genome shotgun (WGS) entry which is preliminary data.</text>
</comment>
<evidence type="ECO:0000259" key="3">
    <source>
        <dbReference type="PROSITE" id="PS50853"/>
    </source>
</evidence>
<name>A0A2S5AB17_9FLAO</name>
<protein>
    <recommendedName>
        <fullName evidence="3">Fibronectin type-III domain-containing protein</fullName>
    </recommendedName>
</protein>
<evidence type="ECO:0000313" key="4">
    <source>
        <dbReference type="EMBL" id="POY39469.1"/>
    </source>
</evidence>
<dbReference type="SUPFAM" id="SSF49265">
    <property type="entry name" value="Fibronectin type III"/>
    <property type="match status" value="1"/>
</dbReference>
<dbReference type="NCBIfam" id="TIGR04183">
    <property type="entry name" value="Por_Secre_tail"/>
    <property type="match status" value="1"/>
</dbReference>
<feature type="chain" id="PRO_5015590074" description="Fibronectin type-III domain-containing protein" evidence="2">
    <location>
        <begin position="22"/>
        <end position="484"/>
    </location>
</feature>
<dbReference type="Pfam" id="PF18962">
    <property type="entry name" value="Por_Secre_tail"/>
    <property type="match status" value="1"/>
</dbReference>
<keyword evidence="5" id="KW-1185">Reference proteome</keyword>
<dbReference type="Gene3D" id="2.60.40.10">
    <property type="entry name" value="Immunoglobulins"/>
    <property type="match status" value="1"/>
</dbReference>
<dbReference type="Proteomes" id="UP000237310">
    <property type="component" value="Unassembled WGS sequence"/>
</dbReference>
<proteinExistence type="predicted"/>
<dbReference type="InterPro" id="IPR026444">
    <property type="entry name" value="Secre_tail"/>
</dbReference>
<reference evidence="4 5" key="1">
    <citation type="submission" date="2018-01" db="EMBL/GenBank/DDBJ databases">
        <authorList>
            <person name="Gaut B.S."/>
            <person name="Morton B.R."/>
            <person name="Clegg M.T."/>
            <person name="Duvall M.R."/>
        </authorList>
    </citation>
    <scope>NUCLEOTIDE SEQUENCE [LARGE SCALE GENOMIC DNA]</scope>
    <source>
        <strain evidence="4 5">HR-AY</strain>
    </source>
</reference>
<feature type="signal peptide" evidence="2">
    <location>
        <begin position="1"/>
        <end position="21"/>
    </location>
</feature>
<feature type="domain" description="Fibronectin type-III" evidence="3">
    <location>
        <begin position="315"/>
        <end position="409"/>
    </location>
</feature>
<dbReference type="InterPro" id="IPR013783">
    <property type="entry name" value="Ig-like_fold"/>
</dbReference>
<accession>A0A2S5AB17</accession>
<dbReference type="AlphaFoldDB" id="A0A2S5AB17"/>
<dbReference type="OrthoDB" id="9763643at2"/>
<evidence type="ECO:0000313" key="5">
    <source>
        <dbReference type="Proteomes" id="UP000237310"/>
    </source>
</evidence>
<keyword evidence="1 2" id="KW-0732">Signal</keyword>
<dbReference type="InterPro" id="IPR036116">
    <property type="entry name" value="FN3_sf"/>
</dbReference>
<dbReference type="EMBL" id="PQVG01000005">
    <property type="protein sequence ID" value="POY39469.1"/>
    <property type="molecule type" value="Genomic_DNA"/>
</dbReference>
<evidence type="ECO:0000256" key="2">
    <source>
        <dbReference type="SAM" id="SignalP"/>
    </source>
</evidence>
<dbReference type="InterPro" id="IPR003961">
    <property type="entry name" value="FN3_dom"/>
</dbReference>
<evidence type="ECO:0000256" key="1">
    <source>
        <dbReference type="ARBA" id="ARBA00022729"/>
    </source>
</evidence>
<gene>
    <name evidence="4" type="ORF">C3L50_09815</name>
</gene>
<organism evidence="4 5">
    <name type="scientific">Flavobacterium alvei</name>
    <dbReference type="NCBI Taxonomy" id="2080416"/>
    <lineage>
        <taxon>Bacteria</taxon>
        <taxon>Pseudomonadati</taxon>
        <taxon>Bacteroidota</taxon>
        <taxon>Flavobacteriia</taxon>
        <taxon>Flavobacteriales</taxon>
        <taxon>Flavobacteriaceae</taxon>
        <taxon>Flavobacterium</taxon>
    </lineage>
</organism>
<sequence>MKISYKIISVFFIFSCVFCYAQTVNINQFSTLIKSNHNISLINPVWNEGCLMTYDAGQVNANGGAFSLNFINQSGAPGYKGYPNGSIGAFKGGGNYSQGIKAACGLPIQIKDLNYDLRMKWKVSQLNATDPDDKWWASINVIFDSTAPNLEPIGDDRDYDLVIELNRYEQEDFVDVPSATNQVYWYYARNTDKTLKTLDFNYNGIIYSWVVRYKFVNYPVGHSNYADNNKVHVKFTPLFNSNVAPFLDHSLKKFIDTSVDYLQNVNLTNSERALAQEKVGNSNLYIKNINAGYEVYTGTFTIANDYFYTVLDSNPPASPANLVVTTLSNQVSLDWNDNLDSDFNSYKIFRATNGGAYSVIATNVNVSNYLDATTTTGNNYSYYVVADDRSYNVSNPSNSQNITLNTKKFEKEVNLVVYPNPTENTFTIETNFEIKKVELFSTDGKLVSFSIKDNTYDVSKINKGIYFLKIQLKDTEIVKKLIVK</sequence>